<dbReference type="AlphaFoldDB" id="V9EK69"/>
<feature type="coiled-coil region" evidence="1">
    <location>
        <begin position="296"/>
        <end position="326"/>
    </location>
</feature>
<dbReference type="EMBL" id="ANIZ01002566">
    <property type="protein sequence ID" value="ETI39614.1"/>
    <property type="molecule type" value="Genomic_DNA"/>
</dbReference>
<evidence type="ECO:0000313" key="3">
    <source>
        <dbReference type="EMBL" id="ETI39614.1"/>
    </source>
</evidence>
<reference evidence="3 4" key="1">
    <citation type="submission" date="2013-11" db="EMBL/GenBank/DDBJ databases">
        <title>The Genome Sequence of Phytophthora parasitica P1569.</title>
        <authorList>
            <consortium name="The Broad Institute Genomics Platform"/>
            <person name="Russ C."/>
            <person name="Tyler B."/>
            <person name="Panabieres F."/>
            <person name="Shan W."/>
            <person name="Tripathy S."/>
            <person name="Grunwald N."/>
            <person name="Machado M."/>
            <person name="Johnson C.S."/>
            <person name="Arredondo F."/>
            <person name="Hong C."/>
            <person name="Coffey M."/>
            <person name="Young S.K."/>
            <person name="Zeng Q."/>
            <person name="Gargeya S."/>
            <person name="Fitzgerald M."/>
            <person name="Abouelleil A."/>
            <person name="Alvarado L."/>
            <person name="Chapman S.B."/>
            <person name="Gainer-Dewar J."/>
            <person name="Goldberg J."/>
            <person name="Griggs A."/>
            <person name="Gujja S."/>
            <person name="Hansen M."/>
            <person name="Howarth C."/>
            <person name="Imamovic A."/>
            <person name="Ireland A."/>
            <person name="Larimer J."/>
            <person name="McCowan C."/>
            <person name="Murphy C."/>
            <person name="Pearson M."/>
            <person name="Poon T.W."/>
            <person name="Priest M."/>
            <person name="Roberts A."/>
            <person name="Saif S."/>
            <person name="Shea T."/>
            <person name="Sykes S."/>
            <person name="Wortman J."/>
            <person name="Nusbaum C."/>
            <person name="Birren B."/>
        </authorList>
    </citation>
    <scope>NUCLEOTIDE SEQUENCE [LARGE SCALE GENOMIC DNA]</scope>
    <source>
        <strain evidence="3 4">P1569</strain>
    </source>
</reference>
<gene>
    <name evidence="3" type="ORF">F443_14804</name>
</gene>
<evidence type="ECO:0008006" key="5">
    <source>
        <dbReference type="Google" id="ProtNLM"/>
    </source>
</evidence>
<accession>V9EK69</accession>
<dbReference type="eggNOG" id="ENOG502SEHA">
    <property type="taxonomic scope" value="Eukaryota"/>
</dbReference>
<dbReference type="HOGENOM" id="CLU_666437_0_0_1"/>
<dbReference type="Proteomes" id="UP000018721">
    <property type="component" value="Unassembled WGS sequence"/>
</dbReference>
<keyword evidence="1" id="KW-0175">Coiled coil</keyword>
<comment type="caution">
    <text evidence="3">The sequence shown here is derived from an EMBL/GenBank/DDBJ whole genome shotgun (WGS) entry which is preliminary data.</text>
</comment>
<proteinExistence type="predicted"/>
<evidence type="ECO:0000313" key="4">
    <source>
        <dbReference type="Proteomes" id="UP000018721"/>
    </source>
</evidence>
<feature type="compositionally biased region" description="Polar residues" evidence="2">
    <location>
        <begin position="191"/>
        <end position="206"/>
    </location>
</feature>
<evidence type="ECO:0000256" key="2">
    <source>
        <dbReference type="SAM" id="MobiDB-lite"/>
    </source>
</evidence>
<feature type="region of interest" description="Disordered" evidence="2">
    <location>
        <begin position="172"/>
        <end position="206"/>
    </location>
</feature>
<sequence>MLLGRYAPRLDLAAAEWRVNSRKMEAGETYADFAAKLRDAADRKPVSGRVLMAQFYRELDKTTRQLIKQAPEPRDLEEAAEKAAEIDDPADNVAHGMQNIEQPFPAANLPVVQLESANGQAMVVPGVGRVLVSANTRTSRTKDESDDDSEPEALALFTNPQRAYNKFTGVMEHPPGHSWNAEGQGRKQSRWKTATGRSSNGGTTSVVNTIPRSIAEEKRTHGATKVSAAEVLNEMMTKMKNRYLRRNDSEAGEGATVSTVAVAENGEGVSEAGIEERRRVTAQRRLVRRGVRKQARQRKREELQAVERDTKRLKEAERALDELAQRRRSTPGSTAITETERIEANDGLPTATVTVDGVPRRIQLDSCARYLIAGTGWIKHGDRVEGEAPVDYVEGISGLILQCTRIILDDIRQ</sequence>
<name>V9EK69_PHYNI</name>
<protein>
    <recommendedName>
        <fullName evidence="5">Retrotransposon gag domain-containing protein</fullName>
    </recommendedName>
</protein>
<evidence type="ECO:0000256" key="1">
    <source>
        <dbReference type="SAM" id="Coils"/>
    </source>
</evidence>
<organism evidence="3 4">
    <name type="scientific">Phytophthora nicotianae P1569</name>
    <dbReference type="NCBI Taxonomy" id="1317065"/>
    <lineage>
        <taxon>Eukaryota</taxon>
        <taxon>Sar</taxon>
        <taxon>Stramenopiles</taxon>
        <taxon>Oomycota</taxon>
        <taxon>Peronosporomycetes</taxon>
        <taxon>Peronosporales</taxon>
        <taxon>Peronosporaceae</taxon>
        <taxon>Phytophthora</taxon>
    </lineage>
</organism>
<keyword evidence="4" id="KW-1185">Reference proteome</keyword>